<feature type="compositionally biased region" description="Polar residues" evidence="7">
    <location>
        <begin position="615"/>
        <end position="624"/>
    </location>
</feature>
<organism evidence="10 11">
    <name type="scientific">Marasmiellus scandens</name>
    <dbReference type="NCBI Taxonomy" id="2682957"/>
    <lineage>
        <taxon>Eukaryota</taxon>
        <taxon>Fungi</taxon>
        <taxon>Dikarya</taxon>
        <taxon>Basidiomycota</taxon>
        <taxon>Agaricomycotina</taxon>
        <taxon>Agaricomycetes</taxon>
        <taxon>Agaricomycetidae</taxon>
        <taxon>Agaricales</taxon>
        <taxon>Marasmiineae</taxon>
        <taxon>Omphalotaceae</taxon>
        <taxon>Marasmiellus</taxon>
    </lineage>
</organism>
<evidence type="ECO:0000313" key="10">
    <source>
        <dbReference type="EMBL" id="KAK7441818.1"/>
    </source>
</evidence>
<dbReference type="Proteomes" id="UP001498398">
    <property type="component" value="Unassembled WGS sequence"/>
</dbReference>
<dbReference type="InterPro" id="IPR001452">
    <property type="entry name" value="SH3_domain"/>
</dbReference>
<proteinExistence type="predicted"/>
<accession>A0ABR1IXX6</accession>
<evidence type="ECO:0000259" key="9">
    <source>
        <dbReference type="PROSITE" id="PS51021"/>
    </source>
</evidence>
<evidence type="ECO:0000256" key="5">
    <source>
        <dbReference type="PROSITE-ProRule" id="PRU00192"/>
    </source>
</evidence>
<evidence type="ECO:0000313" key="11">
    <source>
        <dbReference type="Proteomes" id="UP001498398"/>
    </source>
</evidence>
<feature type="domain" description="BAR" evidence="9">
    <location>
        <begin position="14"/>
        <end position="243"/>
    </location>
</feature>
<dbReference type="SMART" id="SM00326">
    <property type="entry name" value="SH3"/>
    <property type="match status" value="1"/>
</dbReference>
<feature type="compositionally biased region" description="Low complexity" evidence="7">
    <location>
        <begin position="308"/>
        <end position="327"/>
    </location>
</feature>
<feature type="region of interest" description="Disordered" evidence="7">
    <location>
        <begin position="254"/>
        <end position="455"/>
    </location>
</feature>
<dbReference type="PRINTS" id="PR00452">
    <property type="entry name" value="SH3DOMAIN"/>
</dbReference>
<feature type="compositionally biased region" description="Polar residues" evidence="7">
    <location>
        <begin position="713"/>
        <end position="726"/>
    </location>
</feature>
<feature type="compositionally biased region" description="Polar residues" evidence="7">
    <location>
        <begin position="406"/>
        <end position="421"/>
    </location>
</feature>
<keyword evidence="3" id="KW-0963">Cytoplasm</keyword>
<dbReference type="InterPro" id="IPR046982">
    <property type="entry name" value="BIN3/RVS161-like"/>
</dbReference>
<evidence type="ECO:0000256" key="6">
    <source>
        <dbReference type="SAM" id="Coils"/>
    </source>
</evidence>
<dbReference type="CDD" id="cd00174">
    <property type="entry name" value="SH3"/>
    <property type="match status" value="1"/>
</dbReference>
<keyword evidence="2 5" id="KW-0728">SH3 domain</keyword>
<feature type="coiled-coil region" evidence="6">
    <location>
        <begin position="128"/>
        <end position="200"/>
    </location>
</feature>
<comment type="subcellular location">
    <subcellularLocation>
        <location evidence="1">Cytoplasm</location>
        <location evidence="1">Cytoskeleton</location>
    </subcellularLocation>
</comment>
<dbReference type="PROSITE" id="PS50002">
    <property type="entry name" value="SH3"/>
    <property type="match status" value="1"/>
</dbReference>
<dbReference type="SUPFAM" id="SSF50044">
    <property type="entry name" value="SH3-domain"/>
    <property type="match status" value="1"/>
</dbReference>
<dbReference type="Pfam" id="PF00018">
    <property type="entry name" value="SH3_1"/>
    <property type="match status" value="1"/>
</dbReference>
<gene>
    <name evidence="10" type="ORF">VKT23_016480</name>
</gene>
<protein>
    <recommendedName>
        <fullName evidence="12">BAR-domain-containing protein</fullName>
    </recommendedName>
</protein>
<evidence type="ECO:0000259" key="8">
    <source>
        <dbReference type="PROSITE" id="PS50002"/>
    </source>
</evidence>
<feature type="compositionally biased region" description="Polar residues" evidence="7">
    <location>
        <begin position="269"/>
        <end position="288"/>
    </location>
</feature>
<dbReference type="SMART" id="SM00721">
    <property type="entry name" value="BAR"/>
    <property type="match status" value="1"/>
</dbReference>
<feature type="region of interest" description="Disordered" evidence="7">
    <location>
        <begin position="605"/>
        <end position="738"/>
    </location>
</feature>
<feature type="compositionally biased region" description="Polar residues" evidence="7">
    <location>
        <begin position="524"/>
        <end position="543"/>
    </location>
</feature>
<reference evidence="10 11" key="1">
    <citation type="submission" date="2024-01" db="EMBL/GenBank/DDBJ databases">
        <title>A draft genome for the cacao thread blight pathogen Marasmiellus scandens.</title>
        <authorList>
            <person name="Baruah I.K."/>
            <person name="Leung J."/>
            <person name="Bukari Y."/>
            <person name="Amoako-Attah I."/>
            <person name="Meinhardt L.W."/>
            <person name="Bailey B.A."/>
            <person name="Cohen S.P."/>
        </authorList>
    </citation>
    <scope>NUCLEOTIDE SEQUENCE [LARGE SCALE GENOMIC DNA]</scope>
    <source>
        <strain evidence="10 11">GH-19</strain>
    </source>
</reference>
<comment type="caution">
    <text evidence="10">The sequence shown here is derived from an EMBL/GenBank/DDBJ whole genome shotgun (WGS) entry which is preliminary data.</text>
</comment>
<dbReference type="InterPro" id="IPR036028">
    <property type="entry name" value="SH3-like_dom_sf"/>
</dbReference>
<feature type="compositionally biased region" description="Low complexity" evidence="7">
    <location>
        <begin position="686"/>
        <end position="706"/>
    </location>
</feature>
<keyword evidence="6" id="KW-0175">Coiled coil</keyword>
<dbReference type="InterPro" id="IPR004148">
    <property type="entry name" value="BAR_dom"/>
</dbReference>
<name>A0ABR1IXX6_9AGAR</name>
<feature type="region of interest" description="Disordered" evidence="7">
    <location>
        <begin position="517"/>
        <end position="552"/>
    </location>
</feature>
<dbReference type="PROSITE" id="PS51021">
    <property type="entry name" value="BAR"/>
    <property type="match status" value="1"/>
</dbReference>
<evidence type="ECO:0000256" key="7">
    <source>
        <dbReference type="SAM" id="MobiDB-lite"/>
    </source>
</evidence>
<evidence type="ECO:0000256" key="2">
    <source>
        <dbReference type="ARBA" id="ARBA00022443"/>
    </source>
</evidence>
<evidence type="ECO:0008006" key="12">
    <source>
        <dbReference type="Google" id="ProtNLM"/>
    </source>
</evidence>
<keyword evidence="11" id="KW-1185">Reference proteome</keyword>
<dbReference type="Gene3D" id="1.20.1270.60">
    <property type="entry name" value="Arfaptin homology (AH) domain/BAR domain"/>
    <property type="match status" value="1"/>
</dbReference>
<dbReference type="Pfam" id="PF03114">
    <property type="entry name" value="BAR"/>
    <property type="match status" value="1"/>
</dbReference>
<evidence type="ECO:0000256" key="4">
    <source>
        <dbReference type="ARBA" id="ARBA00023212"/>
    </source>
</evidence>
<dbReference type="Gene3D" id="2.30.30.40">
    <property type="entry name" value="SH3 Domains"/>
    <property type="match status" value="1"/>
</dbReference>
<dbReference type="PANTHER" id="PTHR47174">
    <property type="entry name" value="BRIDGING INTEGRATOR 3"/>
    <property type="match status" value="1"/>
</dbReference>
<dbReference type="PANTHER" id="PTHR47174:SF3">
    <property type="entry name" value="BRIDGING INTEGRATOR 3"/>
    <property type="match status" value="1"/>
</dbReference>
<evidence type="ECO:0000256" key="3">
    <source>
        <dbReference type="ARBA" id="ARBA00022490"/>
    </source>
</evidence>
<feature type="domain" description="SH3" evidence="8">
    <location>
        <begin position="452"/>
        <end position="510"/>
    </location>
</feature>
<dbReference type="EMBL" id="JBANRG010000061">
    <property type="protein sequence ID" value="KAK7441818.1"/>
    <property type="molecule type" value="Genomic_DNA"/>
</dbReference>
<dbReference type="InterPro" id="IPR027267">
    <property type="entry name" value="AH/BAR_dom_sf"/>
</dbReference>
<sequence length="758" mass="83047">MASKQLGKLRQWAGEVISSREKTVISDEFVDLQKDIELRRDGAERLLLASQQYHHALQKKKECFALADPEKLLPVDSLGIVMITHGEEFPELSDFGSSLVKFGRAHCKVATLQEAYAVTFRDTFLASIEKFQEDIKEYEAVKKKLESRRLSYDAAISKLEKIKNGKKEKEKERTDAEDELEKAQARYEETTEDLRAHIHSIQETEIDQLRELTAFLDLEMNFVEQYLEVLKETKSEWAITNAVRSTARVRYPSAHALHRKSPPEKTASLKRNPSVATRASVPSSTAVLDSTDDEEDRTTTRSRRGSTRTRSGSVASKPAVPSRPSSRASRKRADSTTAPKDSEEKQLKEEKTDKDKQPKRMSMAGWASNAMGSLSGRGKKSKDFASLDDDENFVRTSTEDSEPNGYLSSGHRSQKSLTSLPGSLRRKSSTKSKSREGSPQIPSRILKPPSMQERKSVRALYDFSGSSDELSFTVGDEIVVLNEVLEGWWMGELNGKQGLFPTPYTEVIPSKPALPVRPDLSGLKSESAQSAPASMSHNSLSSQDPDDDDEYRMSDMDEEVYGSQPLSPNHSPFFGGGLGLVHGADAASITSTDGNDNSQAFLRYHEQPSSSSSSLGTRSNNSFTPIRPPAIRRSSAADGLVSTTPPSGKKAPPPPPPRRSTTSVGSPPIPARRLSGFSGSAPMLIPPSSLLSTASTTPGSSVSSHSMGYDTSPFESSTELSNLNGDTGNGTSAGGCNEFKQNPFKPKGFCSNCFQFHV</sequence>
<keyword evidence="4" id="KW-0206">Cytoskeleton</keyword>
<dbReference type="SUPFAM" id="SSF103657">
    <property type="entry name" value="BAR/IMD domain-like"/>
    <property type="match status" value="1"/>
</dbReference>
<feature type="compositionally biased region" description="Basic and acidic residues" evidence="7">
    <location>
        <begin position="340"/>
        <end position="358"/>
    </location>
</feature>
<evidence type="ECO:0000256" key="1">
    <source>
        <dbReference type="ARBA" id="ARBA00004245"/>
    </source>
</evidence>